<evidence type="ECO:0000313" key="2">
    <source>
        <dbReference type="EMBL" id="EOH80529.1"/>
    </source>
</evidence>
<dbReference type="AlphaFoldDB" id="R2RXA6"/>
<dbReference type="InterPro" id="IPR024047">
    <property type="entry name" value="MM3350-like_sf"/>
</dbReference>
<reference evidence="2 4" key="1">
    <citation type="submission" date="2013-02" db="EMBL/GenBank/DDBJ databases">
        <title>The Genome Sequence of Enterococcus malodoratus ATCC_43197.</title>
        <authorList>
            <consortium name="The Broad Institute Genome Sequencing Platform"/>
            <consortium name="The Broad Institute Genome Sequencing Center for Infectious Disease"/>
            <person name="Earl A.M."/>
            <person name="Gilmore M.S."/>
            <person name="Lebreton F."/>
            <person name="Walker B."/>
            <person name="Young S.K."/>
            <person name="Zeng Q."/>
            <person name="Gargeya S."/>
            <person name="Fitzgerald M."/>
            <person name="Haas B."/>
            <person name="Abouelleil A."/>
            <person name="Alvarado L."/>
            <person name="Arachchi H.M."/>
            <person name="Berlin A.M."/>
            <person name="Chapman S.B."/>
            <person name="Dewar J."/>
            <person name="Goldberg J."/>
            <person name="Griggs A."/>
            <person name="Gujja S."/>
            <person name="Hansen M."/>
            <person name="Howarth C."/>
            <person name="Imamovic A."/>
            <person name="Larimer J."/>
            <person name="McCowan C."/>
            <person name="Murphy C."/>
            <person name="Neiman D."/>
            <person name="Pearson M."/>
            <person name="Priest M."/>
            <person name="Roberts A."/>
            <person name="Saif S."/>
            <person name="Shea T."/>
            <person name="Sisk P."/>
            <person name="Sykes S."/>
            <person name="Wortman J."/>
            <person name="Nusbaum C."/>
            <person name="Birren B."/>
        </authorList>
    </citation>
    <scope>NUCLEOTIDE SEQUENCE [LARGE SCALE GENOMIC DNA]</scope>
    <source>
        <strain evidence="2 4">ATCC 43197</strain>
    </source>
</reference>
<evidence type="ECO:0000259" key="1">
    <source>
        <dbReference type="Pfam" id="PF07929"/>
    </source>
</evidence>
<evidence type="ECO:0000313" key="4">
    <source>
        <dbReference type="Proteomes" id="UP000013783"/>
    </source>
</evidence>
<dbReference type="PATRIC" id="fig|1158601.3.peg.547"/>
<accession>R2RXA6</accession>
<sequence>MDKLDKLFDRMTRDMMHYFIAGGLAEPDGLIRTVEFFLSFVDKGKLSNKLLDEKIVRDALIHHMPKHMPLFIDESFYAYQILLDLYSALYHEGIITEKDCKNMQYFIYLNKTTFLTRMSSPNFWSKTKLGIMDEWREGNFEVEDSYTDGHHDYELEEVPQKSNLNNILKFPKKKHTENQEKSYLIRVDLKGYKPPIWRRLQIPADITYGRLHRILQVAFDWEDSHLHSFFVDRTKMIGPSELEMSRFSEEEQVIDEDFREGVKIEYIYDFGCDWDHRILVEKIIINEEMHDDHAICVKAKGDTPMEDSRGNELWKPFDLATINKKLERE</sequence>
<dbReference type="RefSeq" id="WP_010739450.1">
    <property type="nucleotide sequence ID" value="NZ_KB946249.1"/>
</dbReference>
<dbReference type="EMBL" id="ASWA01000002">
    <property type="protein sequence ID" value="EOT69038.1"/>
    <property type="molecule type" value="Genomic_DNA"/>
</dbReference>
<protein>
    <recommendedName>
        <fullName evidence="1">Plasmid pRiA4b Orf3-like domain-containing protein</fullName>
    </recommendedName>
</protein>
<comment type="caution">
    <text evidence="2">The sequence shown here is derived from an EMBL/GenBank/DDBJ whole genome shotgun (WGS) entry which is preliminary data.</text>
</comment>
<dbReference type="Proteomes" id="UP000013783">
    <property type="component" value="Unassembled WGS sequence"/>
</dbReference>
<dbReference type="STRING" id="71451.RV07_GL001743"/>
<reference evidence="3 5" key="2">
    <citation type="submission" date="2013-03" db="EMBL/GenBank/DDBJ databases">
        <title>The Genome Sequence of Enterococcus malodoratus ATCC_43197 (PacBio/Illumina hybrid assembly).</title>
        <authorList>
            <consortium name="The Broad Institute Genomics Platform"/>
            <consortium name="The Broad Institute Genome Sequencing Center for Infectious Disease"/>
            <person name="Earl A."/>
            <person name="Russ C."/>
            <person name="Gilmore M."/>
            <person name="Surin D."/>
            <person name="Walker B."/>
            <person name="Young S."/>
            <person name="Zeng Q."/>
            <person name="Gargeya S."/>
            <person name="Fitzgerald M."/>
            <person name="Haas B."/>
            <person name="Abouelleil A."/>
            <person name="Allen A.W."/>
            <person name="Alvarado L."/>
            <person name="Arachchi H.M."/>
            <person name="Berlin A.M."/>
            <person name="Chapman S.B."/>
            <person name="Gainer-Dewar J."/>
            <person name="Goldberg J."/>
            <person name="Griggs A."/>
            <person name="Gujja S."/>
            <person name="Hansen M."/>
            <person name="Howarth C."/>
            <person name="Imamovic A."/>
            <person name="Ireland A."/>
            <person name="Larimer J."/>
            <person name="McCowan C."/>
            <person name="Murphy C."/>
            <person name="Pearson M."/>
            <person name="Poon T.W."/>
            <person name="Priest M."/>
            <person name="Roberts A."/>
            <person name="Saif S."/>
            <person name="Shea T."/>
            <person name="Sisk P."/>
            <person name="Sykes S."/>
            <person name="Wortman J."/>
            <person name="Nusbaum C."/>
            <person name="Birren B."/>
        </authorList>
    </citation>
    <scope>NUCLEOTIDE SEQUENCE [LARGE SCALE GENOMIC DNA]</scope>
    <source>
        <strain evidence="3 5">ATCC 43197</strain>
    </source>
</reference>
<gene>
    <name evidence="3" type="ORF">I585_00498</name>
    <name evidence="2" type="ORF">UAI_00567</name>
</gene>
<organism evidence="2 4">
    <name type="scientific">Enterococcus malodoratus ATCC 43197</name>
    <dbReference type="NCBI Taxonomy" id="1158601"/>
    <lineage>
        <taxon>Bacteria</taxon>
        <taxon>Bacillati</taxon>
        <taxon>Bacillota</taxon>
        <taxon>Bacilli</taxon>
        <taxon>Lactobacillales</taxon>
        <taxon>Enterococcaceae</taxon>
        <taxon>Enterococcus</taxon>
    </lineage>
</organism>
<evidence type="ECO:0000313" key="3">
    <source>
        <dbReference type="EMBL" id="EOT69038.1"/>
    </source>
</evidence>
<evidence type="ECO:0000313" key="5">
    <source>
        <dbReference type="Proteomes" id="UP000014148"/>
    </source>
</evidence>
<dbReference type="GeneID" id="79785229"/>
<dbReference type="eggNOG" id="COG3012">
    <property type="taxonomic scope" value="Bacteria"/>
</dbReference>
<dbReference type="Pfam" id="PF07929">
    <property type="entry name" value="PRiA4_ORF3"/>
    <property type="match status" value="1"/>
</dbReference>
<proteinExistence type="predicted"/>
<dbReference type="EMBL" id="AJAK01000007">
    <property type="protein sequence ID" value="EOH80529.1"/>
    <property type="molecule type" value="Genomic_DNA"/>
</dbReference>
<dbReference type="Proteomes" id="UP000014148">
    <property type="component" value="Unassembled WGS sequence"/>
</dbReference>
<feature type="domain" description="Plasmid pRiA4b Orf3-like" evidence="1">
    <location>
        <begin position="182"/>
        <end position="312"/>
    </location>
</feature>
<dbReference type="PANTHER" id="PTHR41878">
    <property type="entry name" value="LEXA REPRESSOR-RELATED"/>
    <property type="match status" value="1"/>
</dbReference>
<dbReference type="OrthoDB" id="9801392at2"/>
<dbReference type="InterPro" id="IPR012912">
    <property type="entry name" value="Plasmid_pRiA4b_Orf3-like"/>
</dbReference>
<dbReference type="PANTHER" id="PTHR41878:SF1">
    <property type="entry name" value="TNPR PROTEIN"/>
    <property type="match status" value="1"/>
</dbReference>
<dbReference type="Gene3D" id="3.10.290.30">
    <property type="entry name" value="MM3350-like"/>
    <property type="match status" value="1"/>
</dbReference>
<dbReference type="SUPFAM" id="SSF159941">
    <property type="entry name" value="MM3350-like"/>
    <property type="match status" value="1"/>
</dbReference>
<name>R2RXA6_9ENTE</name>
<keyword evidence="5" id="KW-1185">Reference proteome</keyword>